<evidence type="ECO:0000313" key="1">
    <source>
        <dbReference type="EMBL" id="GLX70595.1"/>
    </source>
</evidence>
<gene>
    <name evidence="1" type="ORF">MU1_49410</name>
</gene>
<comment type="caution">
    <text evidence="1">The sequence shown here is derived from an EMBL/GenBank/DDBJ whole genome shotgun (WGS) entry which is preliminary data.</text>
</comment>
<evidence type="ECO:0000313" key="2">
    <source>
        <dbReference type="Proteomes" id="UP001157114"/>
    </source>
</evidence>
<dbReference type="Proteomes" id="UP001157114">
    <property type="component" value="Unassembled WGS sequence"/>
</dbReference>
<organism evidence="1 2">
    <name type="scientific">Paenibacillus glycanilyticus</name>
    <dbReference type="NCBI Taxonomy" id="126569"/>
    <lineage>
        <taxon>Bacteria</taxon>
        <taxon>Bacillati</taxon>
        <taxon>Bacillota</taxon>
        <taxon>Bacilli</taxon>
        <taxon>Bacillales</taxon>
        <taxon>Paenibacillaceae</taxon>
        <taxon>Paenibacillus</taxon>
    </lineage>
</organism>
<proteinExistence type="predicted"/>
<accession>A0ABQ6GK52</accession>
<name>A0ABQ6GK52_9BACL</name>
<protein>
    <submittedName>
        <fullName evidence="1">Uncharacterized protein</fullName>
    </submittedName>
</protein>
<keyword evidence="2" id="KW-1185">Reference proteome</keyword>
<reference evidence="1 2" key="1">
    <citation type="submission" date="2023-03" db="EMBL/GenBank/DDBJ databases">
        <title>Draft genome sequence of the bacteria which degrade cell wall of Tricholomamatutake.</title>
        <authorList>
            <person name="Konishi Y."/>
            <person name="Fukuta Y."/>
            <person name="Shirasaka N."/>
        </authorList>
    </citation>
    <scope>NUCLEOTIDE SEQUENCE [LARGE SCALE GENOMIC DNA]</scope>
    <source>
        <strain evidence="2">mu1</strain>
    </source>
</reference>
<sequence length="79" mass="8996">MFLLIRKKVEDLIGDNDLTKNQKMLRMRALLKAAGFKSPSQVRFIDDLETGMVVVSYNARDFKLQINTTVSFTFALQPG</sequence>
<dbReference type="EMBL" id="BSSQ01000019">
    <property type="protein sequence ID" value="GLX70595.1"/>
    <property type="molecule type" value="Genomic_DNA"/>
</dbReference>